<organism evidence="8 9">
    <name type="scientific">Paenibacillus glycanilyticus</name>
    <dbReference type="NCBI Taxonomy" id="126569"/>
    <lineage>
        <taxon>Bacteria</taxon>
        <taxon>Bacillati</taxon>
        <taxon>Bacillota</taxon>
        <taxon>Bacilli</taxon>
        <taxon>Bacillales</taxon>
        <taxon>Paenibacillaceae</taxon>
        <taxon>Paenibacillus</taxon>
    </lineage>
</organism>
<dbReference type="Pfam" id="PF00953">
    <property type="entry name" value="Glycos_transf_4"/>
    <property type="match status" value="1"/>
</dbReference>
<evidence type="ECO:0000313" key="8">
    <source>
        <dbReference type="EMBL" id="GLX71323.1"/>
    </source>
</evidence>
<keyword evidence="4 7" id="KW-0812">Transmembrane</keyword>
<dbReference type="RefSeq" id="WP_284242129.1">
    <property type="nucleotide sequence ID" value="NZ_BSSQ01000029.1"/>
</dbReference>
<feature type="transmembrane region" description="Helical" evidence="7">
    <location>
        <begin position="187"/>
        <end position="204"/>
    </location>
</feature>
<keyword evidence="3 8" id="KW-0808">Transferase</keyword>
<feature type="transmembrane region" description="Helical" evidence="7">
    <location>
        <begin position="216"/>
        <end position="234"/>
    </location>
</feature>
<dbReference type="PANTHER" id="PTHR22926:SF3">
    <property type="entry name" value="UNDECAPRENYL-PHOSPHATE ALPHA-N-ACETYLGLUCOSAMINYL 1-PHOSPHATE TRANSFERASE"/>
    <property type="match status" value="1"/>
</dbReference>
<sequence length="315" mass="33807">MTYWLAVGMSAILTILIVPAMQKIAVKYGIVDRPNWRKIHNRPIPLMGGAAIYAACVLTIIAFQGITSLSLSIMIGGAILVGIGLMDDASKAKGKDFPVWPRVIIYLGVSMVPLFFGIHMDGVMNPASGHFIGFPIWVDAVGTIIWIFALINMINFIDGVDGLASGVCTLSSLTLFITALIKGQMDIGVTAIIIGGACIGFLIYNFHPARIFMGDAGATFLGYTLAVIAIDGAFKKATVITVLVPLLALGLPILDTVIVMLRRLATGKGLHQADKLHTHHALMRWGLNQVQTVSFMYLIAALFSLLSILLLVMKG</sequence>
<evidence type="ECO:0000256" key="6">
    <source>
        <dbReference type="ARBA" id="ARBA00023136"/>
    </source>
</evidence>
<keyword evidence="5 7" id="KW-1133">Transmembrane helix</keyword>
<proteinExistence type="predicted"/>
<keyword evidence="9" id="KW-1185">Reference proteome</keyword>
<feature type="transmembrane region" description="Helical" evidence="7">
    <location>
        <begin position="46"/>
        <end position="63"/>
    </location>
</feature>
<dbReference type="PANTHER" id="PTHR22926">
    <property type="entry name" value="PHOSPHO-N-ACETYLMURAMOYL-PENTAPEPTIDE-TRANSFERASE"/>
    <property type="match status" value="1"/>
</dbReference>
<evidence type="ECO:0000256" key="3">
    <source>
        <dbReference type="ARBA" id="ARBA00022679"/>
    </source>
</evidence>
<evidence type="ECO:0000313" key="9">
    <source>
        <dbReference type="Proteomes" id="UP001157114"/>
    </source>
</evidence>
<feature type="transmembrane region" description="Helical" evidence="7">
    <location>
        <begin position="131"/>
        <end position="151"/>
    </location>
</feature>
<evidence type="ECO:0000256" key="4">
    <source>
        <dbReference type="ARBA" id="ARBA00022692"/>
    </source>
</evidence>
<evidence type="ECO:0000256" key="1">
    <source>
        <dbReference type="ARBA" id="ARBA00004651"/>
    </source>
</evidence>
<evidence type="ECO:0000256" key="5">
    <source>
        <dbReference type="ARBA" id="ARBA00022989"/>
    </source>
</evidence>
<comment type="subcellular location">
    <subcellularLocation>
        <location evidence="1">Cell membrane</location>
        <topology evidence="1">Multi-pass membrane protein</topology>
    </subcellularLocation>
</comment>
<feature type="transmembrane region" description="Helical" evidence="7">
    <location>
        <begin position="99"/>
        <end position="119"/>
    </location>
</feature>
<name>A0ABQ6GKF2_9BACL</name>
<feature type="transmembrane region" description="Helical" evidence="7">
    <location>
        <begin position="240"/>
        <end position="261"/>
    </location>
</feature>
<accession>A0ABQ6GKF2</accession>
<dbReference type="PROSITE" id="PS01348">
    <property type="entry name" value="MRAY_2"/>
    <property type="match status" value="1"/>
</dbReference>
<dbReference type="EMBL" id="BSSQ01000029">
    <property type="protein sequence ID" value="GLX71323.1"/>
    <property type="molecule type" value="Genomic_DNA"/>
</dbReference>
<dbReference type="InterPro" id="IPR000715">
    <property type="entry name" value="Glycosyl_transferase_4"/>
</dbReference>
<keyword evidence="2" id="KW-1003">Cell membrane</keyword>
<dbReference type="InterPro" id="IPR018480">
    <property type="entry name" value="PNAcMuramoyl-5peptid_Trfase_CS"/>
</dbReference>
<feature type="transmembrane region" description="Helical" evidence="7">
    <location>
        <begin position="163"/>
        <end position="181"/>
    </location>
</feature>
<evidence type="ECO:0000256" key="2">
    <source>
        <dbReference type="ARBA" id="ARBA00022475"/>
    </source>
</evidence>
<feature type="transmembrane region" description="Helical" evidence="7">
    <location>
        <begin position="69"/>
        <end position="87"/>
    </location>
</feature>
<dbReference type="Proteomes" id="UP001157114">
    <property type="component" value="Unassembled WGS sequence"/>
</dbReference>
<comment type="caution">
    <text evidence="8">The sequence shown here is derived from an EMBL/GenBank/DDBJ whole genome shotgun (WGS) entry which is preliminary data.</text>
</comment>
<evidence type="ECO:0000256" key="7">
    <source>
        <dbReference type="SAM" id="Phobius"/>
    </source>
</evidence>
<feature type="transmembrane region" description="Helical" evidence="7">
    <location>
        <begin position="293"/>
        <end position="313"/>
    </location>
</feature>
<gene>
    <name evidence="8" type="ORF">MU1_56730</name>
</gene>
<dbReference type="GO" id="GO:0016740">
    <property type="term" value="F:transferase activity"/>
    <property type="evidence" value="ECO:0007669"/>
    <property type="project" value="UniProtKB-KW"/>
</dbReference>
<dbReference type="CDD" id="cd06853">
    <property type="entry name" value="GT_WecA_like"/>
    <property type="match status" value="1"/>
</dbReference>
<protein>
    <submittedName>
        <fullName evidence="8">Undecaprenyl-phosphate alpha-N-acetylglucosaminyl 1-phosphate transferase</fullName>
    </submittedName>
</protein>
<reference evidence="8 9" key="1">
    <citation type="submission" date="2023-03" db="EMBL/GenBank/DDBJ databases">
        <title>Draft genome sequence of the bacteria which degrade cell wall of Tricholomamatutake.</title>
        <authorList>
            <person name="Konishi Y."/>
            <person name="Fukuta Y."/>
            <person name="Shirasaka N."/>
        </authorList>
    </citation>
    <scope>NUCLEOTIDE SEQUENCE [LARGE SCALE GENOMIC DNA]</scope>
    <source>
        <strain evidence="9">mu1</strain>
    </source>
</reference>
<keyword evidence="6 7" id="KW-0472">Membrane</keyword>
<feature type="transmembrane region" description="Helical" evidence="7">
    <location>
        <begin position="6"/>
        <end position="26"/>
    </location>
</feature>